<protein>
    <submittedName>
        <fullName evidence="7">TetR family transcriptional regulator</fullName>
    </submittedName>
</protein>
<gene>
    <name evidence="7" type="ORF">KO481_34815</name>
</gene>
<proteinExistence type="predicted"/>
<dbReference type="PANTHER" id="PTHR30055:SF200">
    <property type="entry name" value="HTH-TYPE TRANSCRIPTIONAL REPRESSOR BDCR"/>
    <property type="match status" value="1"/>
</dbReference>
<sequence length="200" mass="22382">MTRQPKHRKETEDRRNEILSITLDLVTQNGIDRLRAADIAEALGVSTALIFYHFKTLENVVVSAFELAAENDLANLDAVLAQTDGSVEDRLRAVLNEYGPTGRAVGWRLWIETWSACLRLPALRDVTHRLDMRWREVVTDLIREGVDNGEFRTDDPQGATWRLTAMLDGLAVQLVALDGAVSTTDVASWVDRAIRTELGL</sequence>
<dbReference type="InterPro" id="IPR036271">
    <property type="entry name" value="Tet_transcr_reg_TetR-rel_C_sf"/>
</dbReference>
<evidence type="ECO:0000256" key="5">
    <source>
        <dbReference type="PROSITE-ProRule" id="PRU00335"/>
    </source>
</evidence>
<dbReference type="Proteomes" id="UP000733379">
    <property type="component" value="Unassembled WGS sequence"/>
</dbReference>
<keyword evidence="1" id="KW-0678">Repressor</keyword>
<evidence type="ECO:0000313" key="7">
    <source>
        <dbReference type="EMBL" id="MBU3066677.1"/>
    </source>
</evidence>
<dbReference type="InterPro" id="IPR001647">
    <property type="entry name" value="HTH_TetR"/>
</dbReference>
<reference evidence="7 8" key="1">
    <citation type="submission" date="2021-06" db="EMBL/GenBank/DDBJ databases">
        <title>Actinomycetes sequencing.</title>
        <authorList>
            <person name="Shan Q."/>
        </authorList>
    </citation>
    <scope>NUCLEOTIDE SEQUENCE [LARGE SCALE GENOMIC DNA]</scope>
    <source>
        <strain evidence="7 8">NEAU-G5</strain>
    </source>
</reference>
<feature type="DNA-binding region" description="H-T-H motif" evidence="5">
    <location>
        <begin position="35"/>
        <end position="54"/>
    </location>
</feature>
<dbReference type="Pfam" id="PF13977">
    <property type="entry name" value="TetR_C_6"/>
    <property type="match status" value="1"/>
</dbReference>
<keyword evidence="4" id="KW-0804">Transcription</keyword>
<dbReference type="RefSeq" id="WP_215922747.1">
    <property type="nucleotide sequence ID" value="NZ_JAHKNI010000015.1"/>
</dbReference>
<dbReference type="PANTHER" id="PTHR30055">
    <property type="entry name" value="HTH-TYPE TRANSCRIPTIONAL REGULATOR RUTR"/>
    <property type="match status" value="1"/>
</dbReference>
<organism evidence="7 8">
    <name type="scientific">Nocardia albiluteola</name>
    <dbReference type="NCBI Taxonomy" id="2842303"/>
    <lineage>
        <taxon>Bacteria</taxon>
        <taxon>Bacillati</taxon>
        <taxon>Actinomycetota</taxon>
        <taxon>Actinomycetes</taxon>
        <taxon>Mycobacteriales</taxon>
        <taxon>Nocardiaceae</taxon>
        <taxon>Nocardia</taxon>
    </lineage>
</organism>
<evidence type="ECO:0000256" key="2">
    <source>
        <dbReference type="ARBA" id="ARBA00023015"/>
    </source>
</evidence>
<keyword evidence="3 5" id="KW-0238">DNA-binding</keyword>
<name>A0ABS6B8P5_9NOCA</name>
<dbReference type="PROSITE" id="PS50977">
    <property type="entry name" value="HTH_TETR_2"/>
    <property type="match status" value="1"/>
</dbReference>
<keyword evidence="8" id="KW-1185">Reference proteome</keyword>
<evidence type="ECO:0000256" key="3">
    <source>
        <dbReference type="ARBA" id="ARBA00023125"/>
    </source>
</evidence>
<dbReference type="SUPFAM" id="SSF48498">
    <property type="entry name" value="Tetracyclin repressor-like, C-terminal domain"/>
    <property type="match status" value="1"/>
</dbReference>
<dbReference type="Gene3D" id="1.10.357.10">
    <property type="entry name" value="Tetracycline Repressor, domain 2"/>
    <property type="match status" value="1"/>
</dbReference>
<accession>A0ABS6B8P5</accession>
<feature type="domain" description="HTH tetR-type" evidence="6">
    <location>
        <begin position="12"/>
        <end position="72"/>
    </location>
</feature>
<evidence type="ECO:0000259" key="6">
    <source>
        <dbReference type="PROSITE" id="PS50977"/>
    </source>
</evidence>
<keyword evidence="2" id="KW-0805">Transcription regulation</keyword>
<dbReference type="InterPro" id="IPR050109">
    <property type="entry name" value="HTH-type_TetR-like_transc_reg"/>
</dbReference>
<dbReference type="EMBL" id="JAHKNI010000015">
    <property type="protein sequence ID" value="MBU3066677.1"/>
    <property type="molecule type" value="Genomic_DNA"/>
</dbReference>
<dbReference type="InterPro" id="IPR039538">
    <property type="entry name" value="BetI_C"/>
</dbReference>
<dbReference type="PRINTS" id="PR00455">
    <property type="entry name" value="HTHTETR"/>
</dbReference>
<evidence type="ECO:0000256" key="1">
    <source>
        <dbReference type="ARBA" id="ARBA00022491"/>
    </source>
</evidence>
<evidence type="ECO:0000256" key="4">
    <source>
        <dbReference type="ARBA" id="ARBA00023163"/>
    </source>
</evidence>
<dbReference type="SUPFAM" id="SSF46689">
    <property type="entry name" value="Homeodomain-like"/>
    <property type="match status" value="1"/>
</dbReference>
<evidence type="ECO:0000313" key="8">
    <source>
        <dbReference type="Proteomes" id="UP000733379"/>
    </source>
</evidence>
<dbReference type="Pfam" id="PF00440">
    <property type="entry name" value="TetR_N"/>
    <property type="match status" value="1"/>
</dbReference>
<comment type="caution">
    <text evidence="7">The sequence shown here is derived from an EMBL/GenBank/DDBJ whole genome shotgun (WGS) entry which is preliminary data.</text>
</comment>
<dbReference type="InterPro" id="IPR009057">
    <property type="entry name" value="Homeodomain-like_sf"/>
</dbReference>